<gene>
    <name evidence="1" type="ORF">BPAE_0108g00200</name>
</gene>
<accession>A0A4Z1FRA6</accession>
<evidence type="ECO:0000313" key="2">
    <source>
        <dbReference type="Proteomes" id="UP000297910"/>
    </source>
</evidence>
<evidence type="ECO:0000313" key="1">
    <source>
        <dbReference type="EMBL" id="TGO24227.1"/>
    </source>
</evidence>
<dbReference type="AlphaFoldDB" id="A0A4Z1FRA6"/>
<name>A0A4Z1FRA6_9HELO</name>
<protein>
    <submittedName>
        <fullName evidence="1">Uncharacterized protein</fullName>
    </submittedName>
</protein>
<comment type="caution">
    <text evidence="1">The sequence shown here is derived from an EMBL/GenBank/DDBJ whole genome shotgun (WGS) entry which is preliminary data.</text>
</comment>
<proteinExistence type="predicted"/>
<dbReference type="EMBL" id="PQXI01000108">
    <property type="protein sequence ID" value="TGO24227.1"/>
    <property type="molecule type" value="Genomic_DNA"/>
</dbReference>
<keyword evidence="2" id="KW-1185">Reference proteome</keyword>
<sequence>MSVICQKFFSDNSTFPKNQRYLGQVLTLTLVILGHAKLFDVDKLIVFVGTVFLHYLQMERDNNPLSALELWKRSGYTDSSKVEGTSNGNPMLDYHCDTRFDLDFKPYLMNNCKIVVDLCTKGPRHHDANPNPVQVPNLELQLVLIDRVLESKVKGVQDKKRKLKTYTVCDSVNEFPRWFEDFTSLSHFLPMVAQRLDGGRAVKL</sequence>
<organism evidence="1 2">
    <name type="scientific">Botrytis paeoniae</name>
    <dbReference type="NCBI Taxonomy" id="278948"/>
    <lineage>
        <taxon>Eukaryota</taxon>
        <taxon>Fungi</taxon>
        <taxon>Dikarya</taxon>
        <taxon>Ascomycota</taxon>
        <taxon>Pezizomycotina</taxon>
        <taxon>Leotiomycetes</taxon>
        <taxon>Helotiales</taxon>
        <taxon>Sclerotiniaceae</taxon>
        <taxon>Botrytis</taxon>
    </lineage>
</organism>
<dbReference type="Proteomes" id="UP000297910">
    <property type="component" value="Unassembled WGS sequence"/>
</dbReference>
<reference evidence="1 2" key="1">
    <citation type="submission" date="2017-12" db="EMBL/GenBank/DDBJ databases">
        <title>Comparative genomics of Botrytis spp.</title>
        <authorList>
            <person name="Valero-Jimenez C.A."/>
            <person name="Tapia P."/>
            <person name="Veloso J."/>
            <person name="Silva-Moreno E."/>
            <person name="Staats M."/>
            <person name="Valdes J.H."/>
            <person name="Van Kan J.A.L."/>
        </authorList>
    </citation>
    <scope>NUCLEOTIDE SEQUENCE [LARGE SCALE GENOMIC DNA]</scope>
    <source>
        <strain evidence="1 2">Bp0003</strain>
    </source>
</reference>